<sequence>MHRNPGNHHLHNQLITHKKQPEHPLVSDQTKRHRKETGHNQEACGEKKEAGRDQNPIFFSEKPDGKKEKQIEVTEK</sequence>
<keyword evidence="3" id="KW-1185">Reference proteome</keyword>
<evidence type="ECO:0000256" key="1">
    <source>
        <dbReference type="SAM" id="MobiDB-lite"/>
    </source>
</evidence>
<feature type="compositionally biased region" description="Basic and acidic residues" evidence="1">
    <location>
        <begin position="61"/>
        <end position="76"/>
    </location>
</feature>
<dbReference type="AlphaFoldDB" id="A0A915U0T6"/>
<name>A0A915U0T6_9BACT</name>
<feature type="compositionally biased region" description="Basic residues" evidence="1">
    <location>
        <begin position="1"/>
        <end position="20"/>
    </location>
</feature>
<evidence type="ECO:0000313" key="3">
    <source>
        <dbReference type="Proteomes" id="UP001063350"/>
    </source>
</evidence>
<gene>
    <name evidence="2" type="ORF">GF1_07180</name>
</gene>
<evidence type="ECO:0000313" key="2">
    <source>
        <dbReference type="EMBL" id="BCO08342.1"/>
    </source>
</evidence>
<dbReference type="RefSeq" id="WP_267928245.1">
    <property type="nucleotide sequence ID" value="NZ_AP024233.1"/>
</dbReference>
<dbReference type="Proteomes" id="UP001063350">
    <property type="component" value="Chromosome"/>
</dbReference>
<feature type="region of interest" description="Disordered" evidence="1">
    <location>
        <begin position="1"/>
        <end position="76"/>
    </location>
</feature>
<dbReference type="EMBL" id="AP024233">
    <property type="protein sequence ID" value="BCO08342.1"/>
    <property type="molecule type" value="Genomic_DNA"/>
</dbReference>
<organism evidence="2 3">
    <name type="scientific">Desulfolithobacter dissulfuricans</name>
    <dbReference type="NCBI Taxonomy" id="2795293"/>
    <lineage>
        <taxon>Bacteria</taxon>
        <taxon>Pseudomonadati</taxon>
        <taxon>Thermodesulfobacteriota</taxon>
        <taxon>Desulfobulbia</taxon>
        <taxon>Desulfobulbales</taxon>
        <taxon>Desulfobulbaceae</taxon>
        <taxon>Desulfolithobacter</taxon>
    </lineage>
</organism>
<dbReference type="KEGG" id="ddu:GF1_07180"/>
<accession>A0A915U0T6</accession>
<reference evidence="2" key="1">
    <citation type="submission" date="2020-12" db="EMBL/GenBank/DDBJ databases">
        <title>Desulfobium dissulfuricans gen. nov., sp. nov., a novel mesophilic, sulfate-reducing bacterium isolated from a deep-sea hydrothermal vent.</title>
        <authorList>
            <person name="Hashimoto Y."/>
            <person name="Tame A."/>
            <person name="Sawayama S."/>
            <person name="Miyazaki J."/>
            <person name="Takai K."/>
            <person name="Nakagawa S."/>
        </authorList>
    </citation>
    <scope>NUCLEOTIDE SEQUENCE</scope>
    <source>
        <strain evidence="2">GF1</strain>
    </source>
</reference>
<protein>
    <submittedName>
        <fullName evidence="2">Uncharacterized protein</fullName>
    </submittedName>
</protein>
<proteinExistence type="predicted"/>